<dbReference type="GO" id="GO:0000786">
    <property type="term" value="C:nucleosome"/>
    <property type="evidence" value="ECO:0007669"/>
    <property type="project" value="InterPro"/>
</dbReference>
<protein>
    <recommendedName>
        <fullName evidence="2">H15 domain-containing protein</fullName>
    </recommendedName>
</protein>
<evidence type="ECO:0000313" key="4">
    <source>
        <dbReference type="Proteomes" id="UP000075886"/>
    </source>
</evidence>
<feature type="compositionally biased region" description="Low complexity" evidence="1">
    <location>
        <begin position="112"/>
        <end position="122"/>
    </location>
</feature>
<dbReference type="Proteomes" id="UP000075886">
    <property type="component" value="Unassembled WGS sequence"/>
</dbReference>
<organism evidence="3 4">
    <name type="scientific">Anopheles farauti</name>
    <dbReference type="NCBI Taxonomy" id="69004"/>
    <lineage>
        <taxon>Eukaryota</taxon>
        <taxon>Metazoa</taxon>
        <taxon>Ecdysozoa</taxon>
        <taxon>Arthropoda</taxon>
        <taxon>Hexapoda</taxon>
        <taxon>Insecta</taxon>
        <taxon>Pterygota</taxon>
        <taxon>Neoptera</taxon>
        <taxon>Endopterygota</taxon>
        <taxon>Diptera</taxon>
        <taxon>Nematocera</taxon>
        <taxon>Culicoidea</taxon>
        <taxon>Culicidae</taxon>
        <taxon>Anophelinae</taxon>
        <taxon>Anopheles</taxon>
    </lineage>
</organism>
<dbReference type="InterPro" id="IPR036390">
    <property type="entry name" value="WH_DNA-bd_sf"/>
</dbReference>
<feature type="compositionally biased region" description="Basic and acidic residues" evidence="1">
    <location>
        <begin position="96"/>
        <end position="111"/>
    </location>
</feature>
<reference evidence="3" key="2">
    <citation type="submission" date="2020-05" db="UniProtKB">
        <authorList>
            <consortium name="EnsemblMetazoa"/>
        </authorList>
    </citation>
    <scope>IDENTIFICATION</scope>
    <source>
        <strain evidence="3">FAR1</strain>
    </source>
</reference>
<dbReference type="GO" id="GO:0003677">
    <property type="term" value="F:DNA binding"/>
    <property type="evidence" value="ECO:0007669"/>
    <property type="project" value="InterPro"/>
</dbReference>
<name>A0A182Q9E8_9DIPT</name>
<feature type="region of interest" description="Disordered" evidence="1">
    <location>
        <begin position="86"/>
        <end position="160"/>
    </location>
</feature>
<dbReference type="SUPFAM" id="SSF46785">
    <property type="entry name" value="Winged helix' DNA-binding domain"/>
    <property type="match status" value="1"/>
</dbReference>
<dbReference type="EnsemblMetazoa" id="AFAF005668-RA">
    <property type="protein sequence ID" value="AFAF005668-PA"/>
    <property type="gene ID" value="AFAF005668"/>
</dbReference>
<dbReference type="Pfam" id="PF00538">
    <property type="entry name" value="Linker_histone"/>
    <property type="match status" value="1"/>
</dbReference>
<evidence type="ECO:0000313" key="3">
    <source>
        <dbReference type="EnsemblMetazoa" id="AFAF005668-PA"/>
    </source>
</evidence>
<dbReference type="AlphaFoldDB" id="A0A182Q9E8"/>
<dbReference type="GO" id="GO:0006334">
    <property type="term" value="P:nucleosome assembly"/>
    <property type="evidence" value="ECO:0007669"/>
    <property type="project" value="InterPro"/>
</dbReference>
<sequence>MIIEAITENDPQRKGMSFISIQKIIRGMFLIEGQMKVYVKKAFEKLNEKKIVERVSGTKGITGSIRLTKIYVDNLKKKQTNLETINLKSGKNVTKKTKENKAEPQTKKDKNNNASKKGNGKAVKVKEKVTAKPKPKPAASKLNPKKTAITKTKIDRSGGKVRLSIMAAPDPLASIKTTKAIKGKRIQTKATEVSGSKQKSGRPTKSKPETKKV</sequence>
<dbReference type="PROSITE" id="PS51504">
    <property type="entry name" value="H15"/>
    <property type="match status" value="1"/>
</dbReference>
<feature type="region of interest" description="Disordered" evidence="1">
    <location>
        <begin position="181"/>
        <end position="213"/>
    </location>
</feature>
<dbReference type="InterPro" id="IPR036388">
    <property type="entry name" value="WH-like_DNA-bd_sf"/>
</dbReference>
<dbReference type="EMBL" id="AXCN02002080">
    <property type="status" value="NOT_ANNOTATED_CDS"/>
    <property type="molecule type" value="Genomic_DNA"/>
</dbReference>
<feature type="domain" description="H15" evidence="2">
    <location>
        <begin position="1"/>
        <end position="69"/>
    </location>
</feature>
<keyword evidence="4" id="KW-1185">Reference proteome</keyword>
<accession>A0A182Q9E8</accession>
<feature type="compositionally biased region" description="Polar residues" evidence="1">
    <location>
        <begin position="188"/>
        <end position="198"/>
    </location>
</feature>
<proteinExistence type="predicted"/>
<evidence type="ECO:0000259" key="2">
    <source>
        <dbReference type="PROSITE" id="PS51504"/>
    </source>
</evidence>
<evidence type="ECO:0000256" key="1">
    <source>
        <dbReference type="SAM" id="MobiDB-lite"/>
    </source>
</evidence>
<dbReference type="Gene3D" id="1.10.10.10">
    <property type="entry name" value="Winged helix-like DNA-binding domain superfamily/Winged helix DNA-binding domain"/>
    <property type="match status" value="1"/>
</dbReference>
<dbReference type="InterPro" id="IPR005818">
    <property type="entry name" value="Histone_H1/H5_H15"/>
</dbReference>
<dbReference type="VEuPathDB" id="VectorBase:AFAF005668"/>
<feature type="compositionally biased region" description="Low complexity" evidence="1">
    <location>
        <begin position="137"/>
        <end position="146"/>
    </location>
</feature>
<reference evidence="4" key="1">
    <citation type="submission" date="2014-01" db="EMBL/GenBank/DDBJ databases">
        <title>The Genome Sequence of Anopheles farauti FAR1 (V2).</title>
        <authorList>
            <consortium name="The Broad Institute Genomics Platform"/>
            <person name="Neafsey D.E."/>
            <person name="Besansky N."/>
            <person name="Howell P."/>
            <person name="Walton C."/>
            <person name="Young S.K."/>
            <person name="Zeng Q."/>
            <person name="Gargeya S."/>
            <person name="Fitzgerald M."/>
            <person name="Haas B."/>
            <person name="Abouelleil A."/>
            <person name="Allen A.W."/>
            <person name="Alvarado L."/>
            <person name="Arachchi H.M."/>
            <person name="Berlin A.M."/>
            <person name="Chapman S.B."/>
            <person name="Gainer-Dewar J."/>
            <person name="Goldberg J."/>
            <person name="Griggs A."/>
            <person name="Gujja S."/>
            <person name="Hansen M."/>
            <person name="Howarth C."/>
            <person name="Imamovic A."/>
            <person name="Ireland A."/>
            <person name="Larimer J."/>
            <person name="McCowan C."/>
            <person name="Murphy C."/>
            <person name="Pearson M."/>
            <person name="Poon T.W."/>
            <person name="Priest M."/>
            <person name="Roberts A."/>
            <person name="Saif S."/>
            <person name="Shea T."/>
            <person name="Sisk P."/>
            <person name="Sykes S."/>
            <person name="Wortman J."/>
            <person name="Nusbaum C."/>
            <person name="Birren B."/>
        </authorList>
    </citation>
    <scope>NUCLEOTIDE SEQUENCE [LARGE SCALE GENOMIC DNA]</scope>
    <source>
        <strain evidence="4">FAR1</strain>
    </source>
</reference>